<reference evidence="2" key="1">
    <citation type="journal article" date="2014" name="Front. Microbiol.">
        <title>High frequency of phylogenetically diverse reductive dehalogenase-homologous genes in deep subseafloor sedimentary metagenomes.</title>
        <authorList>
            <person name="Kawai M."/>
            <person name="Futagami T."/>
            <person name="Toyoda A."/>
            <person name="Takaki Y."/>
            <person name="Nishi S."/>
            <person name="Hori S."/>
            <person name="Arai W."/>
            <person name="Tsubouchi T."/>
            <person name="Morono Y."/>
            <person name="Uchiyama I."/>
            <person name="Ito T."/>
            <person name="Fujiyama A."/>
            <person name="Inagaki F."/>
            <person name="Takami H."/>
        </authorList>
    </citation>
    <scope>NUCLEOTIDE SEQUENCE</scope>
    <source>
        <strain evidence="2">Expedition CK06-06</strain>
    </source>
</reference>
<comment type="caution">
    <text evidence="2">The sequence shown here is derived from an EMBL/GenBank/DDBJ whole genome shotgun (WGS) entry which is preliminary data.</text>
</comment>
<organism evidence="2">
    <name type="scientific">marine sediment metagenome</name>
    <dbReference type="NCBI Taxonomy" id="412755"/>
    <lineage>
        <taxon>unclassified sequences</taxon>
        <taxon>metagenomes</taxon>
        <taxon>ecological metagenomes</taxon>
    </lineage>
</organism>
<feature type="compositionally biased region" description="Basic and acidic residues" evidence="1">
    <location>
        <begin position="16"/>
        <end position="33"/>
    </location>
</feature>
<dbReference type="AlphaFoldDB" id="X1EA92"/>
<protein>
    <submittedName>
        <fullName evidence="2">Uncharacterized protein</fullName>
    </submittedName>
</protein>
<sequence length="33" mass="3924">MKAGNSLNRDIHAHHKPMDDLERKKQLKELKIK</sequence>
<gene>
    <name evidence="2" type="ORF">S01H4_65960</name>
</gene>
<dbReference type="EMBL" id="BART01040593">
    <property type="protein sequence ID" value="GAH30201.1"/>
    <property type="molecule type" value="Genomic_DNA"/>
</dbReference>
<evidence type="ECO:0000313" key="2">
    <source>
        <dbReference type="EMBL" id="GAH30201.1"/>
    </source>
</evidence>
<evidence type="ECO:0000256" key="1">
    <source>
        <dbReference type="SAM" id="MobiDB-lite"/>
    </source>
</evidence>
<accession>X1EA92</accession>
<feature type="non-terminal residue" evidence="2">
    <location>
        <position position="33"/>
    </location>
</feature>
<feature type="region of interest" description="Disordered" evidence="1">
    <location>
        <begin position="1"/>
        <end position="33"/>
    </location>
</feature>
<name>X1EA92_9ZZZZ</name>
<proteinExistence type="predicted"/>